<evidence type="ECO:0000256" key="1">
    <source>
        <dbReference type="PROSITE-ProRule" id="PRU00047"/>
    </source>
</evidence>
<evidence type="ECO:0000313" key="4">
    <source>
        <dbReference type="EMBL" id="KAG1534894.1"/>
    </source>
</evidence>
<comment type="caution">
    <text evidence="4">The sequence shown here is derived from an EMBL/GenBank/DDBJ whole genome shotgun (WGS) entry which is preliminary data.</text>
</comment>
<dbReference type="EMBL" id="JAANIT010003040">
    <property type="protein sequence ID" value="KAG1534894.1"/>
    <property type="molecule type" value="Genomic_DNA"/>
</dbReference>
<dbReference type="Proteomes" id="UP000717996">
    <property type="component" value="Unassembled WGS sequence"/>
</dbReference>
<keyword evidence="1" id="KW-0479">Metal-binding</keyword>
<feature type="region of interest" description="Disordered" evidence="2">
    <location>
        <begin position="207"/>
        <end position="242"/>
    </location>
</feature>
<dbReference type="GO" id="GO:0008270">
    <property type="term" value="F:zinc ion binding"/>
    <property type="evidence" value="ECO:0007669"/>
    <property type="project" value="UniProtKB-KW"/>
</dbReference>
<keyword evidence="1" id="KW-0863">Zinc-finger</keyword>
<keyword evidence="1" id="KW-0862">Zinc</keyword>
<evidence type="ECO:0000256" key="2">
    <source>
        <dbReference type="SAM" id="MobiDB-lite"/>
    </source>
</evidence>
<dbReference type="Gene3D" id="4.10.60.10">
    <property type="entry name" value="Zinc finger, CCHC-type"/>
    <property type="match status" value="1"/>
</dbReference>
<organism evidence="4 5">
    <name type="scientific">Rhizopus oryzae</name>
    <name type="common">Mucormycosis agent</name>
    <name type="synonym">Rhizopus arrhizus var. delemar</name>
    <dbReference type="NCBI Taxonomy" id="64495"/>
    <lineage>
        <taxon>Eukaryota</taxon>
        <taxon>Fungi</taxon>
        <taxon>Fungi incertae sedis</taxon>
        <taxon>Mucoromycota</taxon>
        <taxon>Mucoromycotina</taxon>
        <taxon>Mucoromycetes</taxon>
        <taxon>Mucorales</taxon>
        <taxon>Mucorineae</taxon>
        <taxon>Rhizopodaceae</taxon>
        <taxon>Rhizopus</taxon>
    </lineage>
</organism>
<dbReference type="InterPro" id="IPR036875">
    <property type="entry name" value="Znf_CCHC_sf"/>
</dbReference>
<protein>
    <recommendedName>
        <fullName evidence="3">CCHC-type domain-containing protein</fullName>
    </recommendedName>
</protein>
<proteinExistence type="predicted"/>
<dbReference type="AlphaFoldDB" id="A0A9P6XYB6"/>
<evidence type="ECO:0000313" key="5">
    <source>
        <dbReference type="Proteomes" id="UP000717996"/>
    </source>
</evidence>
<dbReference type="GO" id="GO:0003676">
    <property type="term" value="F:nucleic acid binding"/>
    <property type="evidence" value="ECO:0007669"/>
    <property type="project" value="InterPro"/>
</dbReference>
<reference evidence="4" key="1">
    <citation type="journal article" date="2020" name="Microb. Genom.">
        <title>Genetic diversity of clinical and environmental Mucorales isolates obtained from an investigation of mucormycosis cases among solid organ transplant recipients.</title>
        <authorList>
            <person name="Nguyen M.H."/>
            <person name="Kaul D."/>
            <person name="Muto C."/>
            <person name="Cheng S.J."/>
            <person name="Richter R.A."/>
            <person name="Bruno V.M."/>
            <person name="Liu G."/>
            <person name="Beyhan S."/>
            <person name="Sundermann A.J."/>
            <person name="Mounaud S."/>
            <person name="Pasculle A.W."/>
            <person name="Nierman W.C."/>
            <person name="Driscoll E."/>
            <person name="Cumbie R."/>
            <person name="Clancy C.J."/>
            <person name="Dupont C.L."/>
        </authorList>
    </citation>
    <scope>NUCLEOTIDE SEQUENCE</scope>
    <source>
        <strain evidence="4">GL16</strain>
    </source>
</reference>
<dbReference type="InterPro" id="IPR001878">
    <property type="entry name" value="Znf_CCHC"/>
</dbReference>
<sequence>MIANLSRFGNVCDSGTISGATGVFSGRGYAVLELRESSESSLSHEFHWQFSPLNDNNTYGQNRSCESLVYAHWRSMPPYCRYCHSPAHAIADCPVKLRSIICYNCNGHGHMSRGCPRKNTHNQHSSSNKKARKTPVLQELVRVPVSSETTLRTTSVHSEASTTFQTTDVTAIPDAFSTQTEITANPTVINTNSADIPVASKYQSGTLASRYAPRTTRSQTAESRKSGSSESINNKTDTVPPNPICASCHQLGHKTKRHNKCPLNPVNLANNTQLQNASTTDGTMEIDTDDSPNSSPEGPFLNDYVQSEQIPEEPMDDLDHPNQQ</sequence>
<evidence type="ECO:0000259" key="3">
    <source>
        <dbReference type="PROSITE" id="PS50158"/>
    </source>
</evidence>
<feature type="compositionally biased region" description="Polar residues" evidence="2">
    <location>
        <begin position="228"/>
        <end position="239"/>
    </location>
</feature>
<dbReference type="SMART" id="SM00343">
    <property type="entry name" value="ZnF_C2HC"/>
    <property type="match status" value="2"/>
</dbReference>
<dbReference type="SUPFAM" id="SSF57756">
    <property type="entry name" value="Retrovirus zinc finger-like domains"/>
    <property type="match status" value="1"/>
</dbReference>
<feature type="domain" description="CCHC-type" evidence="3">
    <location>
        <begin position="102"/>
        <end position="117"/>
    </location>
</feature>
<gene>
    <name evidence="4" type="ORF">G6F51_011834</name>
</gene>
<name>A0A9P6XYB6_RHIOR</name>
<accession>A0A9P6XYB6</accession>
<dbReference type="PROSITE" id="PS50158">
    <property type="entry name" value="ZF_CCHC"/>
    <property type="match status" value="1"/>
</dbReference>
<feature type="region of interest" description="Disordered" evidence="2">
    <location>
        <begin position="275"/>
        <end position="324"/>
    </location>
</feature>